<feature type="domain" description="Ubiquitin-like" evidence="8">
    <location>
        <begin position="153"/>
        <end position="228"/>
    </location>
</feature>
<feature type="domain" description="Ubiquitin-like" evidence="8">
    <location>
        <begin position="1"/>
        <end position="76"/>
    </location>
</feature>
<gene>
    <name evidence="9" type="ORF">EZV62_016352</name>
</gene>
<dbReference type="Gene3D" id="1.20.1050.10">
    <property type="match status" value="1"/>
</dbReference>
<dbReference type="Pfam" id="PF00240">
    <property type="entry name" value="ubiquitin"/>
    <property type="match status" value="5"/>
</dbReference>
<dbReference type="PROSITE" id="PS00299">
    <property type="entry name" value="UBIQUITIN_1"/>
    <property type="match status" value="5"/>
</dbReference>
<dbReference type="GO" id="GO:0005634">
    <property type="term" value="C:nucleus"/>
    <property type="evidence" value="ECO:0007669"/>
    <property type="project" value="UniProtKB-SubCell"/>
</dbReference>
<dbReference type="SUPFAM" id="SSF54236">
    <property type="entry name" value="Ubiquitin-like"/>
    <property type="match status" value="5"/>
</dbReference>
<dbReference type="InterPro" id="IPR019954">
    <property type="entry name" value="Ubiquitin_CS"/>
</dbReference>
<evidence type="ECO:0000256" key="4">
    <source>
        <dbReference type="ARBA" id="ARBA00022490"/>
    </source>
</evidence>
<evidence type="ECO:0000256" key="5">
    <source>
        <dbReference type="ARBA" id="ARBA00022499"/>
    </source>
</evidence>
<dbReference type="Proteomes" id="UP000323000">
    <property type="component" value="Chromosome 7"/>
</dbReference>
<dbReference type="GO" id="GO:0003729">
    <property type="term" value="F:mRNA binding"/>
    <property type="evidence" value="ECO:0007669"/>
    <property type="project" value="UniProtKB-ARBA"/>
</dbReference>
<evidence type="ECO:0000313" key="10">
    <source>
        <dbReference type="Proteomes" id="UP000323000"/>
    </source>
</evidence>
<feature type="domain" description="Ubiquitin-like" evidence="8">
    <location>
        <begin position="229"/>
        <end position="304"/>
    </location>
</feature>
<keyword evidence="10" id="KW-1185">Reference proteome</keyword>
<comment type="subcellular location">
    <subcellularLocation>
        <location evidence="2">Cytoplasm</location>
    </subcellularLocation>
    <subcellularLocation>
        <location evidence="1">Nucleus</location>
    </subcellularLocation>
</comment>
<reference evidence="10" key="1">
    <citation type="journal article" date="2019" name="Gigascience">
        <title>De novo genome assembly of the endangered Acer yangbiense, a plant species with extremely small populations endemic to Yunnan Province, China.</title>
        <authorList>
            <person name="Yang J."/>
            <person name="Wariss H.M."/>
            <person name="Tao L."/>
            <person name="Zhang R."/>
            <person name="Yun Q."/>
            <person name="Hollingsworth P."/>
            <person name="Dao Z."/>
            <person name="Luo G."/>
            <person name="Guo H."/>
            <person name="Ma Y."/>
            <person name="Sun W."/>
        </authorList>
    </citation>
    <scope>NUCLEOTIDE SEQUENCE [LARGE SCALE GENOMIC DNA]</scope>
    <source>
        <strain evidence="10">cv. Malutang</strain>
    </source>
</reference>
<dbReference type="FunFam" id="3.10.20.90:FF:000016">
    <property type="entry name" value="Polyubiquitin 3"/>
    <property type="match status" value="5"/>
</dbReference>
<evidence type="ECO:0000256" key="1">
    <source>
        <dbReference type="ARBA" id="ARBA00004123"/>
    </source>
</evidence>
<dbReference type="InterPro" id="IPR029071">
    <property type="entry name" value="Ubiquitin-like_domsf"/>
</dbReference>
<dbReference type="InterPro" id="IPR050158">
    <property type="entry name" value="Ubiquitin_ubiquitin-like"/>
</dbReference>
<evidence type="ECO:0000313" key="9">
    <source>
        <dbReference type="EMBL" id="TXG58523.1"/>
    </source>
</evidence>
<keyword evidence="5" id="KW-1017">Isopeptide bond</keyword>
<protein>
    <recommendedName>
        <fullName evidence="8">Ubiquitin-like domain-containing protein</fullName>
    </recommendedName>
</protein>
<evidence type="ECO:0000256" key="7">
    <source>
        <dbReference type="ARBA" id="ARBA00023242"/>
    </source>
</evidence>
<dbReference type="EMBL" id="VAHF01000007">
    <property type="protein sequence ID" value="TXG58523.1"/>
    <property type="molecule type" value="Genomic_DNA"/>
</dbReference>
<dbReference type="SMART" id="SM00213">
    <property type="entry name" value="UBQ"/>
    <property type="match status" value="5"/>
</dbReference>
<evidence type="ECO:0000259" key="8">
    <source>
        <dbReference type="PROSITE" id="PS50053"/>
    </source>
</evidence>
<keyword evidence="6" id="KW-0833">Ubl conjugation pathway</keyword>
<dbReference type="CDD" id="cd01803">
    <property type="entry name" value="Ubl_ubiquitin"/>
    <property type="match status" value="5"/>
</dbReference>
<evidence type="ECO:0000256" key="2">
    <source>
        <dbReference type="ARBA" id="ARBA00004496"/>
    </source>
</evidence>
<dbReference type="GO" id="GO:0005737">
    <property type="term" value="C:cytoplasm"/>
    <property type="evidence" value="ECO:0007669"/>
    <property type="project" value="UniProtKB-SubCell"/>
</dbReference>
<evidence type="ECO:0000256" key="3">
    <source>
        <dbReference type="ARBA" id="ARBA00008430"/>
    </source>
</evidence>
<dbReference type="Gene3D" id="3.40.30.10">
    <property type="entry name" value="Glutaredoxin"/>
    <property type="match status" value="1"/>
</dbReference>
<keyword evidence="7" id="KW-0539">Nucleus</keyword>
<keyword evidence="4" id="KW-0963">Cytoplasm</keyword>
<sequence>MQIFVKTLTGKTITLEVESSDTIDNVKAKIQDKEGIPPDQQRLIFAGKQLEDGRTLADYNIQKESTLHLVLRLRGGMQIFVKTLTGKTITLEVESSDTIDNVKAKIQDKEGIPPDQQRLIFAGKQLEDGRTLADYNIQKESTLHLVLRLRGGMQIFVKTLTGKTITLEVESSDTIDNVKAKIQDKEGIPPDQQRLIFAGKQLEDGRTLADYNIQKESTLHLVLRLRGGMQIFVKTLTGKTITLEVESSDTIDNVKAKIQDKEGIPPDQQRLIFAGKQLEDGRTLADYNIQKESTLHLVLRLRGGMQIFVKTLTGKTITLEVESSDTIDNVKAKIQDKEGIPPDQQRLIFAGKQLEDGRTLADYNIQKESTLHLVLRLRDECVGAKIQDKVGIGRGLFGPGSNWRMAALLLIITAKRSTPSTLSSIFVAVNSKKFTIVFVYRIKLPFVREQVPPLEYNGKIIGECLDLIKYVDSNFEGPSLFPNDPAKREFSKELFTHIDKPEFEPNMLRSKEIR</sequence>
<name>A0A5C7HN93_9ROSI</name>
<dbReference type="Gene3D" id="3.10.20.90">
    <property type="entry name" value="Phosphatidylinositol 3-kinase Catalytic Subunit, Chain A, domain 1"/>
    <property type="match status" value="5"/>
</dbReference>
<dbReference type="PROSITE" id="PS50053">
    <property type="entry name" value="UBIQUITIN_2"/>
    <property type="match status" value="5"/>
</dbReference>
<feature type="domain" description="Ubiquitin-like" evidence="8">
    <location>
        <begin position="305"/>
        <end position="380"/>
    </location>
</feature>
<dbReference type="InterPro" id="IPR000626">
    <property type="entry name" value="Ubiquitin-like_dom"/>
</dbReference>
<dbReference type="PANTHER" id="PTHR10666">
    <property type="entry name" value="UBIQUITIN"/>
    <property type="match status" value="1"/>
</dbReference>
<accession>A0A5C7HN93</accession>
<feature type="domain" description="Ubiquitin-like" evidence="8">
    <location>
        <begin position="77"/>
        <end position="152"/>
    </location>
</feature>
<comment type="caution">
    <text evidence="9">The sequence shown here is derived from an EMBL/GenBank/DDBJ whole genome shotgun (WGS) entry which is preliminary data.</text>
</comment>
<dbReference type="OrthoDB" id="267397at2759"/>
<evidence type="ECO:0000256" key="6">
    <source>
        <dbReference type="ARBA" id="ARBA00022786"/>
    </source>
</evidence>
<organism evidence="9 10">
    <name type="scientific">Acer yangbiense</name>
    <dbReference type="NCBI Taxonomy" id="1000413"/>
    <lineage>
        <taxon>Eukaryota</taxon>
        <taxon>Viridiplantae</taxon>
        <taxon>Streptophyta</taxon>
        <taxon>Embryophyta</taxon>
        <taxon>Tracheophyta</taxon>
        <taxon>Spermatophyta</taxon>
        <taxon>Magnoliopsida</taxon>
        <taxon>eudicotyledons</taxon>
        <taxon>Gunneridae</taxon>
        <taxon>Pentapetalae</taxon>
        <taxon>rosids</taxon>
        <taxon>malvids</taxon>
        <taxon>Sapindales</taxon>
        <taxon>Sapindaceae</taxon>
        <taxon>Hippocastanoideae</taxon>
        <taxon>Acereae</taxon>
        <taxon>Acer</taxon>
    </lineage>
</organism>
<proteinExistence type="inferred from homology"/>
<dbReference type="AlphaFoldDB" id="A0A5C7HN93"/>
<dbReference type="PRINTS" id="PR00348">
    <property type="entry name" value="UBIQUITIN"/>
</dbReference>
<dbReference type="InterPro" id="IPR019956">
    <property type="entry name" value="Ubiquitin_dom"/>
</dbReference>
<comment type="similarity">
    <text evidence="3">Belongs to the ubiquitin family.</text>
</comment>